<evidence type="ECO:0000256" key="1">
    <source>
        <dbReference type="SAM" id="MobiDB-lite"/>
    </source>
</evidence>
<reference evidence="2 3" key="1">
    <citation type="submission" date="2017-12" db="EMBL/GenBank/DDBJ databases">
        <title>Characterization of six clinical isolates of Enterochimera gen. nov., a novel genus of the Yersiniaciae family and the three species Enterochimera arupensis sp. nov., Enterochimera coloradensis sp. nov, and Enterochimera californica sp. nov.</title>
        <authorList>
            <person name="Rossi A."/>
            <person name="Fisher M."/>
        </authorList>
    </citation>
    <scope>NUCLEOTIDE SEQUENCE [LARGE SCALE GENOMIC DNA]</scope>
    <source>
        <strain evidence="3">2016-Iso4</strain>
    </source>
</reference>
<dbReference type="EMBL" id="PJZH01000007">
    <property type="protein sequence ID" value="PLR36043.1"/>
    <property type="molecule type" value="Genomic_DNA"/>
</dbReference>
<name>A0A2N5E4Z9_9GAMM</name>
<sequence>MKIQHSTLTIEDEKQKIYTLKCTYNAAGEIEEIVFPNDNVIPTGLRNSFISYFQTLGKNIALPNDFTLTRMDITQRNATLSTFRPRYDDENRLTHFTDGQDYSLITSEEESLLASLKKIPAHLPNAFQEQDAHPDLPEKTVKNSLGNKPGPVRR</sequence>
<gene>
    <name evidence="2" type="ORF">CYR32_09825</name>
</gene>
<feature type="region of interest" description="Disordered" evidence="1">
    <location>
        <begin position="128"/>
        <end position="154"/>
    </location>
</feature>
<feature type="compositionally biased region" description="Basic and acidic residues" evidence="1">
    <location>
        <begin position="130"/>
        <end position="141"/>
    </location>
</feature>
<dbReference type="Proteomes" id="UP000234503">
    <property type="component" value="Unassembled WGS sequence"/>
</dbReference>
<organism evidence="2 3">
    <name type="scientific">Chimaeribacter coloradensis</name>
    <dbReference type="NCBI Taxonomy" id="2060068"/>
    <lineage>
        <taxon>Bacteria</taxon>
        <taxon>Pseudomonadati</taxon>
        <taxon>Pseudomonadota</taxon>
        <taxon>Gammaproteobacteria</taxon>
        <taxon>Enterobacterales</taxon>
        <taxon>Yersiniaceae</taxon>
        <taxon>Chimaeribacter</taxon>
    </lineage>
</organism>
<proteinExistence type="predicted"/>
<evidence type="ECO:0000313" key="3">
    <source>
        <dbReference type="Proteomes" id="UP000234503"/>
    </source>
</evidence>
<dbReference type="OrthoDB" id="9944370at2"/>
<dbReference type="RefSeq" id="WP_101824213.1">
    <property type="nucleotide sequence ID" value="NZ_PJZH01000007.1"/>
</dbReference>
<evidence type="ECO:0000313" key="2">
    <source>
        <dbReference type="EMBL" id="PLR36043.1"/>
    </source>
</evidence>
<accession>A0A2N5E4Z9</accession>
<comment type="caution">
    <text evidence="2">The sequence shown here is derived from an EMBL/GenBank/DDBJ whole genome shotgun (WGS) entry which is preliminary data.</text>
</comment>
<keyword evidence="3" id="KW-1185">Reference proteome</keyword>
<protein>
    <submittedName>
        <fullName evidence="2">Uncharacterized protein</fullName>
    </submittedName>
</protein>
<dbReference type="AlphaFoldDB" id="A0A2N5E4Z9"/>